<evidence type="ECO:0000313" key="3">
    <source>
        <dbReference type="Proteomes" id="UP001054945"/>
    </source>
</evidence>
<evidence type="ECO:0000313" key="2">
    <source>
        <dbReference type="EMBL" id="GIY07580.1"/>
    </source>
</evidence>
<gene>
    <name evidence="2" type="ORF">CEXT_601451</name>
</gene>
<sequence length="81" mass="8908">MRWGDMKKRIDWRDNSGSIAPRVPKDAAMLRLPAVAPVGSKSTAGGIVSSCRPLLPRRRRTPRPSRSPESTDAVAAIDWVQ</sequence>
<comment type="caution">
    <text evidence="2">The sequence shown here is derived from an EMBL/GenBank/DDBJ whole genome shotgun (WGS) entry which is preliminary data.</text>
</comment>
<dbReference type="AlphaFoldDB" id="A0AAV4QHP8"/>
<dbReference type="EMBL" id="BPLR01006125">
    <property type="protein sequence ID" value="GIY07580.1"/>
    <property type="molecule type" value="Genomic_DNA"/>
</dbReference>
<protein>
    <submittedName>
        <fullName evidence="2">Uncharacterized protein</fullName>
    </submittedName>
</protein>
<evidence type="ECO:0000256" key="1">
    <source>
        <dbReference type="SAM" id="MobiDB-lite"/>
    </source>
</evidence>
<keyword evidence="3" id="KW-1185">Reference proteome</keyword>
<accession>A0AAV4QHP8</accession>
<name>A0AAV4QHP8_CAEEX</name>
<reference evidence="2 3" key="1">
    <citation type="submission" date="2021-06" db="EMBL/GenBank/DDBJ databases">
        <title>Caerostris extrusa draft genome.</title>
        <authorList>
            <person name="Kono N."/>
            <person name="Arakawa K."/>
        </authorList>
    </citation>
    <scope>NUCLEOTIDE SEQUENCE [LARGE SCALE GENOMIC DNA]</scope>
</reference>
<proteinExistence type="predicted"/>
<dbReference type="Proteomes" id="UP001054945">
    <property type="component" value="Unassembled WGS sequence"/>
</dbReference>
<feature type="region of interest" description="Disordered" evidence="1">
    <location>
        <begin position="39"/>
        <end position="81"/>
    </location>
</feature>
<organism evidence="2 3">
    <name type="scientific">Caerostris extrusa</name>
    <name type="common">Bark spider</name>
    <name type="synonym">Caerostris bankana</name>
    <dbReference type="NCBI Taxonomy" id="172846"/>
    <lineage>
        <taxon>Eukaryota</taxon>
        <taxon>Metazoa</taxon>
        <taxon>Ecdysozoa</taxon>
        <taxon>Arthropoda</taxon>
        <taxon>Chelicerata</taxon>
        <taxon>Arachnida</taxon>
        <taxon>Araneae</taxon>
        <taxon>Araneomorphae</taxon>
        <taxon>Entelegynae</taxon>
        <taxon>Araneoidea</taxon>
        <taxon>Araneidae</taxon>
        <taxon>Caerostris</taxon>
    </lineage>
</organism>